<dbReference type="EMBL" id="OZ019898">
    <property type="protein sequence ID" value="CAK9229020.1"/>
    <property type="molecule type" value="Genomic_DNA"/>
</dbReference>
<reference evidence="2" key="1">
    <citation type="submission" date="2024-02" db="EMBL/GenBank/DDBJ databases">
        <authorList>
            <consortium name="ELIXIR-Norway"/>
            <consortium name="Elixir Norway"/>
        </authorList>
    </citation>
    <scope>NUCLEOTIDE SEQUENCE</scope>
</reference>
<name>A0ABP0USQ2_9BRYO</name>
<gene>
    <name evidence="2" type="ORF">CSSPTR1EN2_LOCUS19524</name>
</gene>
<feature type="compositionally biased region" description="Polar residues" evidence="1">
    <location>
        <begin position="1"/>
        <end position="12"/>
    </location>
</feature>
<evidence type="ECO:0000256" key="1">
    <source>
        <dbReference type="SAM" id="MobiDB-lite"/>
    </source>
</evidence>
<proteinExistence type="predicted"/>
<evidence type="ECO:0000313" key="2">
    <source>
        <dbReference type="EMBL" id="CAK9229020.1"/>
    </source>
</evidence>
<accession>A0ABP0USQ2</accession>
<feature type="compositionally biased region" description="Polar residues" evidence="1">
    <location>
        <begin position="41"/>
        <end position="52"/>
    </location>
</feature>
<feature type="region of interest" description="Disordered" evidence="1">
    <location>
        <begin position="1"/>
        <end position="91"/>
    </location>
</feature>
<protein>
    <submittedName>
        <fullName evidence="2">Uncharacterized protein</fullName>
    </submittedName>
</protein>
<evidence type="ECO:0000313" key="3">
    <source>
        <dbReference type="Proteomes" id="UP001497512"/>
    </source>
</evidence>
<organism evidence="2 3">
    <name type="scientific">Sphagnum troendelagicum</name>
    <dbReference type="NCBI Taxonomy" id="128251"/>
    <lineage>
        <taxon>Eukaryota</taxon>
        <taxon>Viridiplantae</taxon>
        <taxon>Streptophyta</taxon>
        <taxon>Embryophyta</taxon>
        <taxon>Bryophyta</taxon>
        <taxon>Sphagnophytina</taxon>
        <taxon>Sphagnopsida</taxon>
        <taxon>Sphagnales</taxon>
        <taxon>Sphagnaceae</taxon>
        <taxon>Sphagnum</taxon>
    </lineage>
</organism>
<dbReference type="Proteomes" id="UP001497512">
    <property type="component" value="Chromosome 6"/>
</dbReference>
<sequence>MKTSACDNNTVLNRLRNESHGTRSSLQNLQHSEHAREGDYQQPTIRSQSTGSPAVEGDDHNRKHSATVKTPRSDSRTAECDNDEDTEGRTRNSRISAWRIRCLLTTNVLARCKSDAWICTQLLQKKAH</sequence>
<keyword evidence="3" id="KW-1185">Reference proteome</keyword>